<evidence type="ECO:0000313" key="2">
    <source>
        <dbReference type="EMBL" id="RRK32560.1"/>
    </source>
</evidence>
<evidence type="ECO:0000313" key="3">
    <source>
        <dbReference type="Proteomes" id="UP000274920"/>
    </source>
</evidence>
<proteinExistence type="predicted"/>
<keyword evidence="3" id="KW-1185">Reference proteome</keyword>
<sequence length="90" mass="10367">MNEMNQKFCQCCGMPMGETDELYGTNADGSKHADYCRYCFENGSFTFHGTMEEMIELCVPNMAAADPNMTEEDARKSMLAWFPTLKRWKK</sequence>
<name>A0A3R8KV71_9FIRM</name>
<feature type="domain" description="Putative zinc ribbon" evidence="1">
    <location>
        <begin position="8"/>
        <end position="89"/>
    </location>
</feature>
<dbReference type="Pfam" id="PF12674">
    <property type="entry name" value="Zn_ribbon_2"/>
    <property type="match status" value="1"/>
</dbReference>
<reference evidence="2" key="1">
    <citation type="submission" date="2018-10" db="EMBL/GenBank/DDBJ databases">
        <title>Schaedlerella arabinophila gen. nov. sp. nov., isolated from the mouse intestinal tract and comparative analysis with the genome of the closely related altered Schaedler flora strain ASF502.</title>
        <authorList>
            <person name="Miyake S."/>
            <person name="Soh M."/>
            <person name="Seedorf H."/>
        </authorList>
    </citation>
    <scope>NUCLEOTIDE SEQUENCE [LARGE SCALE GENOMIC DNA]</scope>
    <source>
        <strain evidence="2">DSM 106076</strain>
    </source>
</reference>
<dbReference type="AlphaFoldDB" id="A0A3R8KV71"/>
<organism evidence="2 3">
    <name type="scientific">Schaedlerella arabinosiphila</name>
    <dbReference type="NCBI Taxonomy" id="2044587"/>
    <lineage>
        <taxon>Bacteria</taxon>
        <taxon>Bacillati</taxon>
        <taxon>Bacillota</taxon>
        <taxon>Clostridia</taxon>
        <taxon>Lachnospirales</taxon>
        <taxon>Lachnospiraceae</taxon>
        <taxon>Schaedlerella</taxon>
    </lineage>
</organism>
<dbReference type="EMBL" id="RHJS01000002">
    <property type="protein sequence ID" value="RRK32560.1"/>
    <property type="molecule type" value="Genomic_DNA"/>
</dbReference>
<gene>
    <name evidence="2" type="ORF">EBB54_15250</name>
</gene>
<evidence type="ECO:0000259" key="1">
    <source>
        <dbReference type="Pfam" id="PF12674"/>
    </source>
</evidence>
<dbReference type="Proteomes" id="UP000274920">
    <property type="component" value="Unassembled WGS sequence"/>
</dbReference>
<comment type="caution">
    <text evidence="2">The sequence shown here is derived from an EMBL/GenBank/DDBJ whole genome shotgun (WGS) entry which is preliminary data.</text>
</comment>
<dbReference type="InterPro" id="IPR025868">
    <property type="entry name" value="Zn_ribbon_dom_put"/>
</dbReference>
<protein>
    <submittedName>
        <fullName evidence="2">Transcriptional regulator</fullName>
    </submittedName>
</protein>
<accession>A0A3R8KV71</accession>